<evidence type="ECO:0000313" key="2">
    <source>
        <dbReference type="Proteomes" id="UP000499080"/>
    </source>
</evidence>
<sequence>MKAEIRSCIKTNHQCKTSMRNRDCGRRSSSFEGIWSVGSLKLKFGRVRPPNLTINAKNRRELAVRSNLHPYEKHLECWVMKAEIRVVSLKLTINATGDENWRDCSLKFYPSKSIYGVGSLKAGGRMLSKACENPMRNWRLCGQIFILQHLGVRVLES</sequence>
<dbReference type="AlphaFoldDB" id="A0A4Y2WK94"/>
<dbReference type="Proteomes" id="UP000499080">
    <property type="component" value="Unassembled WGS sequence"/>
</dbReference>
<comment type="caution">
    <text evidence="1">The sequence shown here is derived from an EMBL/GenBank/DDBJ whole genome shotgun (WGS) entry which is preliminary data.</text>
</comment>
<accession>A0A4Y2WK94</accession>
<gene>
    <name evidence="1" type="ORF">AVEN_26942_1</name>
</gene>
<proteinExistence type="predicted"/>
<name>A0A4Y2WK94_ARAVE</name>
<evidence type="ECO:0000313" key="1">
    <source>
        <dbReference type="EMBL" id="GBO37066.1"/>
    </source>
</evidence>
<keyword evidence="2" id="KW-1185">Reference proteome</keyword>
<reference evidence="1 2" key="1">
    <citation type="journal article" date="2019" name="Sci. Rep.">
        <title>Orb-weaving spider Araneus ventricosus genome elucidates the spidroin gene catalogue.</title>
        <authorList>
            <person name="Kono N."/>
            <person name="Nakamura H."/>
            <person name="Ohtoshi R."/>
            <person name="Moran D.A.P."/>
            <person name="Shinohara A."/>
            <person name="Yoshida Y."/>
            <person name="Fujiwara M."/>
            <person name="Mori M."/>
            <person name="Tomita M."/>
            <person name="Arakawa K."/>
        </authorList>
    </citation>
    <scope>NUCLEOTIDE SEQUENCE [LARGE SCALE GENOMIC DNA]</scope>
</reference>
<dbReference type="EMBL" id="BGPR01061400">
    <property type="protein sequence ID" value="GBO37066.1"/>
    <property type="molecule type" value="Genomic_DNA"/>
</dbReference>
<protein>
    <submittedName>
        <fullName evidence="1">Uncharacterized protein</fullName>
    </submittedName>
</protein>
<organism evidence="1 2">
    <name type="scientific">Araneus ventricosus</name>
    <name type="common">Orbweaver spider</name>
    <name type="synonym">Epeira ventricosa</name>
    <dbReference type="NCBI Taxonomy" id="182803"/>
    <lineage>
        <taxon>Eukaryota</taxon>
        <taxon>Metazoa</taxon>
        <taxon>Ecdysozoa</taxon>
        <taxon>Arthropoda</taxon>
        <taxon>Chelicerata</taxon>
        <taxon>Arachnida</taxon>
        <taxon>Araneae</taxon>
        <taxon>Araneomorphae</taxon>
        <taxon>Entelegynae</taxon>
        <taxon>Araneoidea</taxon>
        <taxon>Araneidae</taxon>
        <taxon>Araneus</taxon>
    </lineage>
</organism>